<dbReference type="Pfam" id="PF10995">
    <property type="entry name" value="CBP_BcsE"/>
    <property type="match status" value="1"/>
</dbReference>
<feature type="region of interest" description="Disordered" evidence="2">
    <location>
        <begin position="587"/>
        <end position="646"/>
    </location>
</feature>
<proteinExistence type="predicted"/>
<evidence type="ECO:0000313" key="3">
    <source>
        <dbReference type="EMBL" id="SIT41860.1"/>
    </source>
</evidence>
<organism evidence="3 4">
    <name type="scientific">Paraburkholderia piptadeniae</name>
    <dbReference type="NCBI Taxonomy" id="1701573"/>
    <lineage>
        <taxon>Bacteria</taxon>
        <taxon>Pseudomonadati</taxon>
        <taxon>Pseudomonadota</taxon>
        <taxon>Betaproteobacteria</taxon>
        <taxon>Burkholderiales</taxon>
        <taxon>Burkholderiaceae</taxon>
        <taxon>Paraburkholderia</taxon>
    </lineage>
</organism>
<protein>
    <recommendedName>
        <fullName evidence="1">Cellulose biosynthesis protein BcsE</fullName>
    </recommendedName>
</protein>
<dbReference type="Proteomes" id="UP000195569">
    <property type="component" value="Unassembled WGS sequence"/>
</dbReference>
<dbReference type="RefSeq" id="WP_235850854.1">
    <property type="nucleotide sequence ID" value="NZ_CYGY02000030.1"/>
</dbReference>
<dbReference type="EMBL" id="CYGY02000030">
    <property type="protein sequence ID" value="SIT41860.1"/>
    <property type="molecule type" value="Genomic_DNA"/>
</dbReference>
<gene>
    <name evidence="3" type="ORF">BN2476_300227</name>
</gene>
<comment type="caution">
    <text evidence="3">The sequence shown here is derived from an EMBL/GenBank/DDBJ whole genome shotgun (WGS) entry which is preliminary data.</text>
</comment>
<accession>A0A1N7S393</accession>
<evidence type="ECO:0000256" key="2">
    <source>
        <dbReference type="SAM" id="MobiDB-lite"/>
    </source>
</evidence>
<dbReference type="NCBIfam" id="TIGR03369">
    <property type="entry name" value="cellulose_bcsE"/>
    <property type="match status" value="1"/>
</dbReference>
<reference evidence="3" key="1">
    <citation type="submission" date="2016-12" db="EMBL/GenBank/DDBJ databases">
        <authorList>
            <person name="Moulin L."/>
        </authorList>
    </citation>
    <scope>NUCLEOTIDE SEQUENCE [LARGE SCALE GENOMIC DNA]</scope>
    <source>
        <strain evidence="3">STM 7183</strain>
    </source>
</reference>
<feature type="region of interest" description="Disordered" evidence="2">
    <location>
        <begin position="206"/>
        <end position="227"/>
    </location>
</feature>
<keyword evidence="4" id="KW-1185">Reference proteome</keyword>
<dbReference type="AlphaFoldDB" id="A0A1N7S393"/>
<feature type="compositionally biased region" description="Polar residues" evidence="2">
    <location>
        <begin position="610"/>
        <end position="620"/>
    </location>
</feature>
<name>A0A1N7S393_9BURK</name>
<dbReference type="GO" id="GO:0035438">
    <property type="term" value="F:cyclic-di-GMP binding"/>
    <property type="evidence" value="ECO:0007669"/>
    <property type="project" value="InterPro"/>
</dbReference>
<evidence type="ECO:0000313" key="4">
    <source>
        <dbReference type="Proteomes" id="UP000195569"/>
    </source>
</evidence>
<feature type="compositionally biased region" description="Low complexity" evidence="2">
    <location>
        <begin position="635"/>
        <end position="646"/>
    </location>
</feature>
<evidence type="ECO:0000256" key="1">
    <source>
        <dbReference type="NCBIfam" id="TIGR03369"/>
    </source>
</evidence>
<dbReference type="InterPro" id="IPR017745">
    <property type="entry name" value="BcsE"/>
</dbReference>
<sequence length="646" mass="69929">MDTASSSLATTGALPLWRWLAAAKSMLRPPSARTGRLGVDGLPDDWAWIENGKLYAVYATGGTPAADALIWASVRTAQSRHVTVVLARERDAVTARLRELGFADDRPARGWPRGLNVLAMPPEAAHAERGARPVAFARLIGALHALRRFGVRRRALYIIEGGERWFSWSDPVALAREGRALAGWCAARRVAMVLLLDAEGARAASQSSNAASHDLAQPDATDDTPDGLAALAGRPEFHAACAGVARVQHTHGELLWHGDFWRSGETLVTGERLGLRFSEAGRLTVAPGTADAWEVDGDVLLARDDARVVVTRVAVHGEERWLPPHWEIVEDQMSLLAACSGAQAATVLLDYRGSADLEPLCSTIHALRRRCGRALKIAVVERGEVLRHQYELLVLNLGANLVLGRELPFSRVQSLLQSLQGQLHTRPVAVDYRAALAAALSDSGSGYLPVGEFCERLRTTVARGAPLKLPHVLVKLRLAPGRAHGEALRHCMPRRSGDVLTLDASHLYLFLFACRPADVDRALANIVDVPVDLLAERVDRFTEDAIDAELRDLEAANRRTRFADYSDLYPAVPRSPLPSPLTAEAVDRPRQAGAESHTAVDQPDTANGRAETSASATSKSGDGALVPPRPRRAVRAAMPVLMREKA</sequence>